<keyword evidence="3" id="KW-1185">Reference proteome</keyword>
<evidence type="ECO:0000256" key="1">
    <source>
        <dbReference type="SAM" id="Coils"/>
    </source>
</evidence>
<keyword evidence="1" id="KW-0175">Coiled coil</keyword>
<feature type="coiled-coil region" evidence="1">
    <location>
        <begin position="197"/>
        <end position="224"/>
    </location>
</feature>
<accession>A0AAN9VTH5</accession>
<name>A0AAN9VTH5_9ORTH</name>
<evidence type="ECO:0000313" key="3">
    <source>
        <dbReference type="Proteomes" id="UP001378592"/>
    </source>
</evidence>
<reference evidence="2 3" key="1">
    <citation type="submission" date="2024-03" db="EMBL/GenBank/DDBJ databases">
        <title>The genome assembly and annotation of the cricket Gryllus longicercus Weissman &amp; Gray.</title>
        <authorList>
            <person name="Szrajer S."/>
            <person name="Gray D."/>
            <person name="Ylla G."/>
        </authorList>
    </citation>
    <scope>NUCLEOTIDE SEQUENCE [LARGE SCALE GENOMIC DNA]</scope>
    <source>
        <strain evidence="2">DAG 2021-001</strain>
        <tissue evidence="2">Whole body minus gut</tissue>
    </source>
</reference>
<dbReference type="EMBL" id="JAZDUA010000041">
    <property type="protein sequence ID" value="KAK7871249.1"/>
    <property type="molecule type" value="Genomic_DNA"/>
</dbReference>
<dbReference type="Proteomes" id="UP001378592">
    <property type="component" value="Unassembled WGS sequence"/>
</dbReference>
<dbReference type="AlphaFoldDB" id="A0AAN9VTH5"/>
<organism evidence="2 3">
    <name type="scientific">Gryllus longicercus</name>
    <dbReference type="NCBI Taxonomy" id="2509291"/>
    <lineage>
        <taxon>Eukaryota</taxon>
        <taxon>Metazoa</taxon>
        <taxon>Ecdysozoa</taxon>
        <taxon>Arthropoda</taxon>
        <taxon>Hexapoda</taxon>
        <taxon>Insecta</taxon>
        <taxon>Pterygota</taxon>
        <taxon>Neoptera</taxon>
        <taxon>Polyneoptera</taxon>
        <taxon>Orthoptera</taxon>
        <taxon>Ensifera</taxon>
        <taxon>Gryllidea</taxon>
        <taxon>Grylloidea</taxon>
        <taxon>Gryllidae</taxon>
        <taxon>Gryllinae</taxon>
        <taxon>Gryllus</taxon>
    </lineage>
</organism>
<protein>
    <submittedName>
        <fullName evidence="2">Uncharacterized protein</fullName>
    </submittedName>
</protein>
<comment type="caution">
    <text evidence="2">The sequence shown here is derived from an EMBL/GenBank/DDBJ whole genome shotgun (WGS) entry which is preliminary data.</text>
</comment>
<gene>
    <name evidence="2" type="ORF">R5R35_007538</name>
</gene>
<proteinExistence type="predicted"/>
<sequence length="244" mass="27505">MGPRSLLDVPEHLHVAAVEVAPAALAALLAGRLTPTLAVNRLAIYRLVVDRKRKRFLECHGFANANVENTFVVDNYNSAFDNIHQNYAMLLLISSGVFRNMDSKPFENEVAKFKTSMIKEKTGVIWLDENGKPNFSHISFLNYFAASWIYSTLQSYQLCPLLENACSSLYLGQRGRAECEVRGFLELMLDEGRPLHQDDTHQKLERARARIQSYQRQRVGTKARLHLTLRLSAASPGEGDQGIN</sequence>
<evidence type="ECO:0000313" key="2">
    <source>
        <dbReference type="EMBL" id="KAK7871249.1"/>
    </source>
</evidence>